<organism evidence="2 3">
    <name type="scientific">Pedobacter zeae</name>
    <dbReference type="NCBI Taxonomy" id="1737356"/>
    <lineage>
        <taxon>Bacteria</taxon>
        <taxon>Pseudomonadati</taxon>
        <taxon>Bacteroidota</taxon>
        <taxon>Sphingobacteriia</taxon>
        <taxon>Sphingobacteriales</taxon>
        <taxon>Sphingobacteriaceae</taxon>
        <taxon>Pedobacter</taxon>
    </lineage>
</organism>
<dbReference type="EMBL" id="BMHZ01000002">
    <property type="protein sequence ID" value="GGH03198.1"/>
    <property type="molecule type" value="Genomic_DNA"/>
</dbReference>
<evidence type="ECO:0000313" key="3">
    <source>
        <dbReference type="Proteomes" id="UP000642938"/>
    </source>
</evidence>
<dbReference type="SUPFAM" id="SSF101874">
    <property type="entry name" value="YceI-like"/>
    <property type="match status" value="1"/>
</dbReference>
<dbReference type="Pfam" id="PF04264">
    <property type="entry name" value="YceI"/>
    <property type="match status" value="1"/>
</dbReference>
<dbReference type="PANTHER" id="PTHR34406:SF1">
    <property type="entry name" value="PROTEIN YCEI"/>
    <property type="match status" value="1"/>
</dbReference>
<evidence type="ECO:0000259" key="1">
    <source>
        <dbReference type="SMART" id="SM00867"/>
    </source>
</evidence>
<evidence type="ECO:0000313" key="2">
    <source>
        <dbReference type="EMBL" id="GGH03198.1"/>
    </source>
</evidence>
<name>A0ABQ1XU68_9SPHI</name>
<accession>A0ABQ1XU68</accession>
<dbReference type="SMART" id="SM00867">
    <property type="entry name" value="YceI"/>
    <property type="match status" value="1"/>
</dbReference>
<gene>
    <name evidence="2" type="ORF">GCM10007422_18080</name>
</gene>
<dbReference type="InterPro" id="IPR036761">
    <property type="entry name" value="TTHA0802/YceI-like_sf"/>
</dbReference>
<protein>
    <submittedName>
        <fullName evidence="2">Polyisoprenoid-binding protein</fullName>
    </submittedName>
</protein>
<dbReference type="Gene3D" id="2.40.128.110">
    <property type="entry name" value="Lipid/polyisoprenoid-binding, YceI-like"/>
    <property type="match status" value="1"/>
</dbReference>
<dbReference type="Proteomes" id="UP000642938">
    <property type="component" value="Unassembled WGS sequence"/>
</dbReference>
<comment type="caution">
    <text evidence="2">The sequence shown here is derived from an EMBL/GenBank/DDBJ whole genome shotgun (WGS) entry which is preliminary data.</text>
</comment>
<proteinExistence type="predicted"/>
<sequence>MTTMTTKWTLDPTHSDITFKVKHMMISNVSGNFTDFNIEVDTEDDTFTNAKTSVTIKTDSVSTNNTDRDNHLKSADFFNVEQNPTITFESSAVNVNDGLTGNLTINGITKSVTIDLNFNGIEVDPYGFSRAGFSFEGKVNRKDFGLTWNSALETGGLMIGEEVKLAGDLQFVKQVQED</sequence>
<feature type="domain" description="Lipid/polyisoprenoid-binding YceI-like" evidence="1">
    <location>
        <begin position="7"/>
        <end position="172"/>
    </location>
</feature>
<dbReference type="InterPro" id="IPR007372">
    <property type="entry name" value="Lipid/polyisoprenoid-bd_YceI"/>
</dbReference>
<reference evidence="3" key="1">
    <citation type="journal article" date="2019" name="Int. J. Syst. Evol. Microbiol.">
        <title>The Global Catalogue of Microorganisms (GCM) 10K type strain sequencing project: providing services to taxonomists for standard genome sequencing and annotation.</title>
        <authorList>
            <consortium name="The Broad Institute Genomics Platform"/>
            <consortium name="The Broad Institute Genome Sequencing Center for Infectious Disease"/>
            <person name="Wu L."/>
            <person name="Ma J."/>
        </authorList>
    </citation>
    <scope>NUCLEOTIDE SEQUENCE [LARGE SCALE GENOMIC DNA]</scope>
    <source>
        <strain evidence="3">CGMCC 1.15287</strain>
    </source>
</reference>
<dbReference type="PANTHER" id="PTHR34406">
    <property type="entry name" value="PROTEIN YCEI"/>
    <property type="match status" value="1"/>
</dbReference>
<keyword evidence="3" id="KW-1185">Reference proteome</keyword>